<proteinExistence type="predicted"/>
<evidence type="ECO:0000313" key="2">
    <source>
        <dbReference type="Proteomes" id="UP000054538"/>
    </source>
</evidence>
<organism evidence="1 2">
    <name type="scientific">Paxillus rubicundulus Ve08.2h10</name>
    <dbReference type="NCBI Taxonomy" id="930991"/>
    <lineage>
        <taxon>Eukaryota</taxon>
        <taxon>Fungi</taxon>
        <taxon>Dikarya</taxon>
        <taxon>Basidiomycota</taxon>
        <taxon>Agaricomycotina</taxon>
        <taxon>Agaricomycetes</taxon>
        <taxon>Agaricomycetidae</taxon>
        <taxon>Boletales</taxon>
        <taxon>Paxilineae</taxon>
        <taxon>Paxillaceae</taxon>
        <taxon>Paxillus</taxon>
    </lineage>
</organism>
<accession>A0A0D0D2C2</accession>
<gene>
    <name evidence="1" type="ORF">PAXRUDRAFT_725881</name>
</gene>
<dbReference type="InParanoid" id="A0A0D0D2C2"/>
<sequence>MNTAWDRFVVDLVMNNHDGHTCAAVLKLGNFRIFPFCPFLTNFPSPQGRLRSASRLLVRGQCLGGRTECPRSARMQLPVVVLVAAMVIQIQTARFSVD</sequence>
<dbReference type="Proteomes" id="UP000054538">
    <property type="component" value="Unassembled WGS sequence"/>
</dbReference>
<dbReference type="EMBL" id="KN825662">
    <property type="protein sequence ID" value="KIK82203.1"/>
    <property type="molecule type" value="Genomic_DNA"/>
</dbReference>
<reference evidence="1 2" key="1">
    <citation type="submission" date="2014-04" db="EMBL/GenBank/DDBJ databases">
        <authorList>
            <consortium name="DOE Joint Genome Institute"/>
            <person name="Kuo A."/>
            <person name="Kohler A."/>
            <person name="Jargeat P."/>
            <person name="Nagy L.G."/>
            <person name="Floudas D."/>
            <person name="Copeland A."/>
            <person name="Barry K.W."/>
            <person name="Cichocki N."/>
            <person name="Veneault-Fourrey C."/>
            <person name="LaButti K."/>
            <person name="Lindquist E.A."/>
            <person name="Lipzen A."/>
            <person name="Lundell T."/>
            <person name="Morin E."/>
            <person name="Murat C."/>
            <person name="Sun H."/>
            <person name="Tunlid A."/>
            <person name="Henrissat B."/>
            <person name="Grigoriev I.V."/>
            <person name="Hibbett D.S."/>
            <person name="Martin F."/>
            <person name="Nordberg H.P."/>
            <person name="Cantor M.N."/>
            <person name="Hua S.X."/>
        </authorList>
    </citation>
    <scope>NUCLEOTIDE SEQUENCE [LARGE SCALE GENOMIC DNA]</scope>
    <source>
        <strain evidence="1 2">Ve08.2h10</strain>
    </source>
</reference>
<reference evidence="2" key="2">
    <citation type="submission" date="2015-01" db="EMBL/GenBank/DDBJ databases">
        <title>Evolutionary Origins and Diversification of the Mycorrhizal Mutualists.</title>
        <authorList>
            <consortium name="DOE Joint Genome Institute"/>
            <consortium name="Mycorrhizal Genomics Consortium"/>
            <person name="Kohler A."/>
            <person name="Kuo A."/>
            <person name="Nagy L.G."/>
            <person name="Floudas D."/>
            <person name="Copeland A."/>
            <person name="Barry K.W."/>
            <person name="Cichocki N."/>
            <person name="Veneault-Fourrey C."/>
            <person name="LaButti K."/>
            <person name="Lindquist E.A."/>
            <person name="Lipzen A."/>
            <person name="Lundell T."/>
            <person name="Morin E."/>
            <person name="Murat C."/>
            <person name="Riley R."/>
            <person name="Ohm R."/>
            <person name="Sun H."/>
            <person name="Tunlid A."/>
            <person name="Henrissat B."/>
            <person name="Grigoriev I.V."/>
            <person name="Hibbett D.S."/>
            <person name="Martin F."/>
        </authorList>
    </citation>
    <scope>NUCLEOTIDE SEQUENCE [LARGE SCALE GENOMIC DNA]</scope>
    <source>
        <strain evidence="2">Ve08.2h10</strain>
    </source>
</reference>
<protein>
    <submittedName>
        <fullName evidence="1">Uncharacterized protein</fullName>
    </submittedName>
</protein>
<dbReference type="AlphaFoldDB" id="A0A0D0D2C2"/>
<keyword evidence="2" id="KW-1185">Reference proteome</keyword>
<evidence type="ECO:0000313" key="1">
    <source>
        <dbReference type="EMBL" id="KIK82203.1"/>
    </source>
</evidence>
<dbReference type="HOGENOM" id="CLU_2334280_0_0_1"/>
<name>A0A0D0D2C2_9AGAM</name>